<dbReference type="SUPFAM" id="SSF46785">
    <property type="entry name" value="Winged helix' DNA-binding domain"/>
    <property type="match status" value="1"/>
</dbReference>
<dbReference type="PRINTS" id="PR00598">
    <property type="entry name" value="HTHMARR"/>
</dbReference>
<dbReference type="PROSITE" id="PS50995">
    <property type="entry name" value="HTH_MARR_2"/>
    <property type="match status" value="1"/>
</dbReference>
<evidence type="ECO:0000313" key="6">
    <source>
        <dbReference type="EMBL" id="TCL57967.1"/>
    </source>
</evidence>
<evidence type="ECO:0000256" key="1">
    <source>
        <dbReference type="ARBA" id="ARBA00023015"/>
    </source>
</evidence>
<sequence>MDTQGGFLITQIKQIGGRIFEKILSAENIDEFNGAQGKILYVLWQTDRISIVELAAQVGLANTTLTSMLDRMAEADLIMRIPDKADRRKNLIVLTEKARGLQEKYEQVSKRMNEIYYKDFTEQEIAQFEKQLTRILENLKEVN</sequence>
<dbReference type="AlphaFoldDB" id="A0A4R1QW91"/>
<dbReference type="Pfam" id="PF01047">
    <property type="entry name" value="MarR"/>
    <property type="match status" value="1"/>
</dbReference>
<proteinExistence type="predicted"/>
<feature type="coiled-coil region" evidence="4">
    <location>
        <begin position="91"/>
        <end position="138"/>
    </location>
</feature>
<dbReference type="PANTHER" id="PTHR42756">
    <property type="entry name" value="TRANSCRIPTIONAL REGULATOR, MARR"/>
    <property type="match status" value="1"/>
</dbReference>
<name>A0A4R1QW91_9FIRM</name>
<protein>
    <submittedName>
        <fullName evidence="6">MarR family transcriptional regulator</fullName>
    </submittedName>
</protein>
<keyword evidence="4" id="KW-0175">Coiled coil</keyword>
<keyword evidence="1" id="KW-0805">Transcription regulation</keyword>
<dbReference type="GO" id="GO:0003677">
    <property type="term" value="F:DNA binding"/>
    <property type="evidence" value="ECO:0007669"/>
    <property type="project" value="UniProtKB-KW"/>
</dbReference>
<organism evidence="6 7">
    <name type="scientific">Kineothrix alysoides</name>
    <dbReference type="NCBI Taxonomy" id="1469948"/>
    <lineage>
        <taxon>Bacteria</taxon>
        <taxon>Bacillati</taxon>
        <taxon>Bacillota</taxon>
        <taxon>Clostridia</taxon>
        <taxon>Lachnospirales</taxon>
        <taxon>Lachnospiraceae</taxon>
        <taxon>Kineothrix</taxon>
    </lineage>
</organism>
<evidence type="ECO:0000313" key="7">
    <source>
        <dbReference type="Proteomes" id="UP000295718"/>
    </source>
</evidence>
<dbReference type="InterPro" id="IPR036388">
    <property type="entry name" value="WH-like_DNA-bd_sf"/>
</dbReference>
<dbReference type="GO" id="GO:0003700">
    <property type="term" value="F:DNA-binding transcription factor activity"/>
    <property type="evidence" value="ECO:0007669"/>
    <property type="project" value="InterPro"/>
</dbReference>
<dbReference type="OrthoDB" id="9808725at2"/>
<dbReference type="InterPro" id="IPR023187">
    <property type="entry name" value="Tscrpt_reg_MarR-type_CS"/>
</dbReference>
<dbReference type="Proteomes" id="UP000295718">
    <property type="component" value="Unassembled WGS sequence"/>
</dbReference>
<accession>A0A4R1QW91</accession>
<keyword evidence="3" id="KW-0804">Transcription</keyword>
<dbReference type="InterPro" id="IPR000835">
    <property type="entry name" value="HTH_MarR-typ"/>
</dbReference>
<evidence type="ECO:0000256" key="3">
    <source>
        <dbReference type="ARBA" id="ARBA00023163"/>
    </source>
</evidence>
<evidence type="ECO:0000256" key="2">
    <source>
        <dbReference type="ARBA" id="ARBA00023125"/>
    </source>
</evidence>
<evidence type="ECO:0000256" key="4">
    <source>
        <dbReference type="SAM" id="Coils"/>
    </source>
</evidence>
<comment type="caution">
    <text evidence="6">The sequence shown here is derived from an EMBL/GenBank/DDBJ whole genome shotgun (WGS) entry which is preliminary data.</text>
</comment>
<keyword evidence="2" id="KW-0238">DNA-binding</keyword>
<dbReference type="EMBL" id="SLUO01000007">
    <property type="protein sequence ID" value="TCL57967.1"/>
    <property type="molecule type" value="Genomic_DNA"/>
</dbReference>
<dbReference type="RefSeq" id="WP_031390890.1">
    <property type="nucleotide sequence ID" value="NZ_JPNB01000002.1"/>
</dbReference>
<reference evidence="6 7" key="1">
    <citation type="submission" date="2019-03" db="EMBL/GenBank/DDBJ databases">
        <title>Genomic Encyclopedia of Type Strains, Phase IV (KMG-IV): sequencing the most valuable type-strain genomes for metagenomic binning, comparative biology and taxonomic classification.</title>
        <authorList>
            <person name="Goeker M."/>
        </authorList>
    </citation>
    <scope>NUCLEOTIDE SEQUENCE [LARGE SCALE GENOMIC DNA]</scope>
    <source>
        <strain evidence="6 7">DSM 100556</strain>
    </source>
</reference>
<keyword evidence="7" id="KW-1185">Reference proteome</keyword>
<dbReference type="Gene3D" id="1.10.10.10">
    <property type="entry name" value="Winged helix-like DNA-binding domain superfamily/Winged helix DNA-binding domain"/>
    <property type="match status" value="1"/>
</dbReference>
<gene>
    <name evidence="6" type="ORF">EDD76_10781</name>
</gene>
<dbReference type="InterPro" id="IPR036390">
    <property type="entry name" value="WH_DNA-bd_sf"/>
</dbReference>
<dbReference type="PANTHER" id="PTHR42756:SF1">
    <property type="entry name" value="TRANSCRIPTIONAL REPRESSOR OF EMRAB OPERON"/>
    <property type="match status" value="1"/>
</dbReference>
<feature type="domain" description="HTH marR-type" evidence="5">
    <location>
        <begin position="1"/>
        <end position="137"/>
    </location>
</feature>
<dbReference type="STRING" id="1469948.GCA_000732725_02202"/>
<evidence type="ECO:0000259" key="5">
    <source>
        <dbReference type="PROSITE" id="PS50995"/>
    </source>
</evidence>
<dbReference type="PROSITE" id="PS01117">
    <property type="entry name" value="HTH_MARR_1"/>
    <property type="match status" value="1"/>
</dbReference>
<dbReference type="SMART" id="SM00347">
    <property type="entry name" value="HTH_MARR"/>
    <property type="match status" value="1"/>
</dbReference>